<comment type="similarity">
    <text evidence="2">Belongs to the TAF9 family.</text>
</comment>
<dbReference type="Pfam" id="PF02291">
    <property type="entry name" value="TFIID-31kDa"/>
    <property type="match status" value="1"/>
</dbReference>
<feature type="compositionally biased region" description="Gly residues" evidence="6">
    <location>
        <begin position="148"/>
        <end position="157"/>
    </location>
</feature>
<feature type="region of interest" description="Disordered" evidence="6">
    <location>
        <begin position="128"/>
        <end position="160"/>
    </location>
</feature>
<comment type="subcellular location">
    <subcellularLocation>
        <location evidence="1">Nucleus</location>
    </subcellularLocation>
</comment>
<gene>
    <name evidence="7" type="ORF">GX50_01811</name>
</gene>
<evidence type="ECO:0000256" key="4">
    <source>
        <dbReference type="ARBA" id="ARBA00023163"/>
    </source>
</evidence>
<dbReference type="Gene3D" id="1.10.20.10">
    <property type="entry name" value="Histone, subunit A"/>
    <property type="match status" value="1"/>
</dbReference>
<dbReference type="AlphaFoldDB" id="A0A2B7ZRF5"/>
<dbReference type="PANTHER" id="PTHR48068">
    <property type="entry name" value="TAF9 RNA POLYMERASE II, TATA BOX-BINDING PROTEIN (TBP)-ASSOCIATED FACTOR"/>
    <property type="match status" value="1"/>
</dbReference>
<feature type="region of interest" description="Disordered" evidence="6">
    <location>
        <begin position="257"/>
        <end position="339"/>
    </location>
</feature>
<evidence type="ECO:0000256" key="5">
    <source>
        <dbReference type="ARBA" id="ARBA00023242"/>
    </source>
</evidence>
<dbReference type="EMBL" id="PDND01000023">
    <property type="protein sequence ID" value="PGH35347.1"/>
    <property type="molecule type" value="Genomic_DNA"/>
</dbReference>
<dbReference type="CDD" id="cd07979">
    <property type="entry name" value="HFD_TAF9"/>
    <property type="match status" value="1"/>
</dbReference>
<dbReference type="Proteomes" id="UP000226031">
    <property type="component" value="Unassembled WGS sequence"/>
</dbReference>
<dbReference type="InterPro" id="IPR009072">
    <property type="entry name" value="Histone-fold"/>
</dbReference>
<accession>A0A2B7ZRF5</accession>
<dbReference type="InterPro" id="IPR003162">
    <property type="entry name" value="TFIID-31"/>
</dbReference>
<evidence type="ECO:0000313" key="8">
    <source>
        <dbReference type="Proteomes" id="UP000226031"/>
    </source>
</evidence>
<keyword evidence="7" id="KW-0648">Protein biosynthesis</keyword>
<dbReference type="GO" id="GO:0051123">
    <property type="term" value="P:RNA polymerase II preinitiation complex assembly"/>
    <property type="evidence" value="ECO:0007669"/>
    <property type="project" value="TreeGrafter"/>
</dbReference>
<organism evidence="7 8">
    <name type="scientific">[Emmonsia] crescens</name>
    <dbReference type="NCBI Taxonomy" id="73230"/>
    <lineage>
        <taxon>Eukaryota</taxon>
        <taxon>Fungi</taxon>
        <taxon>Dikarya</taxon>
        <taxon>Ascomycota</taxon>
        <taxon>Pezizomycotina</taxon>
        <taxon>Eurotiomycetes</taxon>
        <taxon>Eurotiomycetidae</taxon>
        <taxon>Onygenales</taxon>
        <taxon>Ajellomycetaceae</taxon>
        <taxon>Emergomyces</taxon>
    </lineage>
</organism>
<keyword evidence="8" id="KW-1185">Reference proteome</keyword>
<feature type="compositionally biased region" description="Low complexity" evidence="6">
    <location>
        <begin position="24"/>
        <end position="53"/>
    </location>
</feature>
<feature type="compositionally biased region" description="Basic and acidic residues" evidence="6">
    <location>
        <begin position="327"/>
        <end position="339"/>
    </location>
</feature>
<dbReference type="GO" id="GO:0000124">
    <property type="term" value="C:SAGA complex"/>
    <property type="evidence" value="ECO:0007669"/>
    <property type="project" value="TreeGrafter"/>
</dbReference>
<proteinExistence type="inferred from homology"/>
<dbReference type="PANTHER" id="PTHR48068:SF4">
    <property type="entry name" value="TATA-BOX BINDING PROTEIN ASSOCIATED FACTOR 9"/>
    <property type="match status" value="1"/>
</dbReference>
<sequence length="339" mass="34834">MTSPRPNPGASAPSTQPLTPPADAPSSVNNNPSQANNQPATTAAANNTSSTPAHINPANPSLLPATSLQDTGKSRRPRDARLIHMLLASLGVTAYQERVPLQLLDFAYRYTSSTLQDAVYLATEGYPGESTGGGTSTSKGGTDSKAQGGSGGAGSGQQPGNFDVGSVSLGALRMSIASRLHYQFQPGLPKEFLMDVAAERNRMMLPGVMRGLDGGAGTAAANAAAASSASSVMMGGMRLPPERFCLTGVGWGLKEEWESDGEQGEGEGEEGEMDMDVDGNNNGQQQIGGAGLGSFAKQGGVEGGEGEDEDDGDGTMEDIFGDEALDGEGRDEDKTMTDV</sequence>
<protein>
    <submittedName>
        <fullName evidence="7">Transcription initiation factor TFIID subunit 9B</fullName>
    </submittedName>
</protein>
<keyword evidence="4" id="KW-0804">Transcription</keyword>
<dbReference type="GO" id="GO:0016251">
    <property type="term" value="F:RNA polymerase II general transcription initiation factor activity"/>
    <property type="evidence" value="ECO:0007669"/>
    <property type="project" value="TreeGrafter"/>
</dbReference>
<dbReference type="InterPro" id="IPR051431">
    <property type="entry name" value="TFIID_subunit_9"/>
</dbReference>
<dbReference type="STRING" id="73230.A0A2B7ZRF5"/>
<reference evidence="7 8" key="1">
    <citation type="submission" date="2017-10" db="EMBL/GenBank/DDBJ databases">
        <title>Comparative genomics in systemic dimorphic fungi from Ajellomycetaceae.</title>
        <authorList>
            <person name="Munoz J.F."/>
            <person name="Mcewen J.G."/>
            <person name="Clay O.K."/>
            <person name="Cuomo C.A."/>
        </authorList>
    </citation>
    <scope>NUCLEOTIDE SEQUENCE [LARGE SCALE GENOMIC DNA]</scope>
    <source>
        <strain evidence="7 8">UAMH4076</strain>
    </source>
</reference>
<feature type="compositionally biased region" description="Low complexity" evidence="6">
    <location>
        <begin position="136"/>
        <end position="147"/>
    </location>
</feature>
<evidence type="ECO:0000256" key="2">
    <source>
        <dbReference type="ARBA" id="ARBA00007646"/>
    </source>
</evidence>
<feature type="compositionally biased region" description="Acidic residues" evidence="6">
    <location>
        <begin position="257"/>
        <end position="277"/>
    </location>
</feature>
<keyword evidence="5" id="KW-0539">Nucleus</keyword>
<dbReference type="SUPFAM" id="SSF47113">
    <property type="entry name" value="Histone-fold"/>
    <property type="match status" value="1"/>
</dbReference>
<evidence type="ECO:0000256" key="3">
    <source>
        <dbReference type="ARBA" id="ARBA00023015"/>
    </source>
</evidence>
<dbReference type="GO" id="GO:0003713">
    <property type="term" value="F:transcription coactivator activity"/>
    <property type="evidence" value="ECO:0007669"/>
    <property type="project" value="TreeGrafter"/>
</dbReference>
<dbReference type="GO" id="GO:0046982">
    <property type="term" value="F:protein heterodimerization activity"/>
    <property type="evidence" value="ECO:0007669"/>
    <property type="project" value="InterPro"/>
</dbReference>
<evidence type="ECO:0000256" key="1">
    <source>
        <dbReference type="ARBA" id="ARBA00004123"/>
    </source>
</evidence>
<dbReference type="FunFam" id="1.10.20.10:FF:000069">
    <property type="entry name" value="Transcription initiation factor TFIID subunit"/>
    <property type="match status" value="1"/>
</dbReference>
<keyword evidence="7" id="KW-0396">Initiation factor</keyword>
<dbReference type="GO" id="GO:0003743">
    <property type="term" value="F:translation initiation factor activity"/>
    <property type="evidence" value="ECO:0007669"/>
    <property type="project" value="UniProtKB-KW"/>
</dbReference>
<keyword evidence="3" id="KW-0805">Transcription regulation</keyword>
<feature type="region of interest" description="Disordered" evidence="6">
    <location>
        <begin position="1"/>
        <end position="76"/>
    </location>
</feature>
<evidence type="ECO:0000313" key="7">
    <source>
        <dbReference type="EMBL" id="PGH35347.1"/>
    </source>
</evidence>
<feature type="compositionally biased region" description="Acidic residues" evidence="6">
    <location>
        <begin position="304"/>
        <end position="326"/>
    </location>
</feature>
<name>A0A2B7ZRF5_9EURO</name>
<dbReference type="GO" id="GO:0005669">
    <property type="term" value="C:transcription factor TFIID complex"/>
    <property type="evidence" value="ECO:0007669"/>
    <property type="project" value="TreeGrafter"/>
</dbReference>
<comment type="caution">
    <text evidence="7">The sequence shown here is derived from an EMBL/GenBank/DDBJ whole genome shotgun (WGS) entry which is preliminary data.</text>
</comment>
<evidence type="ECO:0000256" key="6">
    <source>
        <dbReference type="SAM" id="MobiDB-lite"/>
    </source>
</evidence>